<reference evidence="3" key="1">
    <citation type="journal article" date="2014" name="Proc. Natl. Acad. Sci. U.S.A.">
        <title>Extensive sampling of basidiomycete genomes demonstrates inadequacy of the white-rot/brown-rot paradigm for wood decay fungi.</title>
        <authorList>
            <person name="Riley R."/>
            <person name="Salamov A.A."/>
            <person name="Brown D.W."/>
            <person name="Nagy L.G."/>
            <person name="Floudas D."/>
            <person name="Held B.W."/>
            <person name="Levasseur A."/>
            <person name="Lombard V."/>
            <person name="Morin E."/>
            <person name="Otillar R."/>
            <person name="Lindquist E.A."/>
            <person name="Sun H."/>
            <person name="LaButti K.M."/>
            <person name="Schmutz J."/>
            <person name="Jabbour D."/>
            <person name="Luo H."/>
            <person name="Baker S.E."/>
            <person name="Pisabarro A.G."/>
            <person name="Walton J.D."/>
            <person name="Blanchette R.A."/>
            <person name="Henrissat B."/>
            <person name="Martin F."/>
            <person name="Cullen D."/>
            <person name="Hibbett D.S."/>
            <person name="Grigoriev I.V."/>
        </authorList>
    </citation>
    <scope>NUCLEOTIDE SEQUENCE [LARGE SCALE GENOMIC DNA]</scope>
    <source>
        <strain evidence="3">CBS 339.88</strain>
    </source>
</reference>
<feature type="region of interest" description="Disordered" evidence="1">
    <location>
        <begin position="145"/>
        <end position="204"/>
    </location>
</feature>
<evidence type="ECO:0000313" key="3">
    <source>
        <dbReference type="Proteomes" id="UP000027222"/>
    </source>
</evidence>
<dbReference type="AlphaFoldDB" id="A0A067S243"/>
<dbReference type="EMBL" id="KL142717">
    <property type="protein sequence ID" value="KDR64866.1"/>
    <property type="molecule type" value="Genomic_DNA"/>
</dbReference>
<dbReference type="Proteomes" id="UP000027222">
    <property type="component" value="Unassembled WGS sequence"/>
</dbReference>
<gene>
    <name evidence="2" type="ORF">GALMADRAFT_149222</name>
</gene>
<protein>
    <submittedName>
        <fullName evidence="2">Uncharacterized protein</fullName>
    </submittedName>
</protein>
<evidence type="ECO:0000256" key="1">
    <source>
        <dbReference type="SAM" id="MobiDB-lite"/>
    </source>
</evidence>
<organism evidence="2 3">
    <name type="scientific">Galerina marginata (strain CBS 339.88)</name>
    <dbReference type="NCBI Taxonomy" id="685588"/>
    <lineage>
        <taxon>Eukaryota</taxon>
        <taxon>Fungi</taxon>
        <taxon>Dikarya</taxon>
        <taxon>Basidiomycota</taxon>
        <taxon>Agaricomycotina</taxon>
        <taxon>Agaricomycetes</taxon>
        <taxon>Agaricomycetidae</taxon>
        <taxon>Agaricales</taxon>
        <taxon>Agaricineae</taxon>
        <taxon>Strophariaceae</taxon>
        <taxon>Galerina</taxon>
    </lineage>
</organism>
<sequence>MDPVWYFTSQALLDYMPTAVPIHKPLDPAYIGAKIEAFAVAGCDTVNLLRTSKQKADDMKRQIVQKISSMLVDITGDSKATMKYVDYEEQIVQKYGIELQGWTFDKFACPSSLSTSLPGLRNLLRAVNNGDCRFVKLSPLEVKARHEEREKQIEEGTVAVKTRKRRKDIGSSKKSRTSSKGKKRAADTDSDDDGDGSDKQSRPK</sequence>
<feature type="compositionally biased region" description="Basic residues" evidence="1">
    <location>
        <begin position="161"/>
        <end position="183"/>
    </location>
</feature>
<feature type="compositionally biased region" description="Basic and acidic residues" evidence="1">
    <location>
        <begin position="145"/>
        <end position="154"/>
    </location>
</feature>
<dbReference type="HOGENOM" id="CLU_116376_0_0_1"/>
<evidence type="ECO:0000313" key="2">
    <source>
        <dbReference type="EMBL" id="KDR64866.1"/>
    </source>
</evidence>
<dbReference type="STRING" id="685588.A0A067S243"/>
<accession>A0A067S243</accession>
<keyword evidence="3" id="KW-1185">Reference proteome</keyword>
<dbReference type="OrthoDB" id="3048720at2759"/>
<name>A0A067S243_GALM3</name>
<proteinExistence type="predicted"/>